<evidence type="ECO:0000256" key="8">
    <source>
        <dbReference type="SAM" id="MobiDB-lite"/>
    </source>
</evidence>
<dbReference type="InterPro" id="IPR036322">
    <property type="entry name" value="WD40_repeat_dom_sf"/>
</dbReference>
<dbReference type="Proteomes" id="UP000298138">
    <property type="component" value="Unassembled WGS sequence"/>
</dbReference>
<evidence type="ECO:0000256" key="4">
    <source>
        <dbReference type="ARBA" id="ARBA00022801"/>
    </source>
</evidence>
<dbReference type="SMART" id="SM00320">
    <property type="entry name" value="WD40"/>
    <property type="match status" value="3"/>
</dbReference>
<comment type="pathway">
    <text evidence="1">Protein modification; peptidyl-diphthamide biosynthesis.</text>
</comment>
<evidence type="ECO:0000313" key="9">
    <source>
        <dbReference type="EMBL" id="TGZ81874.1"/>
    </source>
</evidence>
<evidence type="ECO:0000256" key="6">
    <source>
        <dbReference type="ARBA" id="ARBA00039131"/>
    </source>
</evidence>
<evidence type="ECO:0000256" key="2">
    <source>
        <dbReference type="ARBA" id="ARBA00022574"/>
    </source>
</evidence>
<dbReference type="PANTHER" id="PTHR46042">
    <property type="entry name" value="DIPHTHINE METHYLTRANSFERASE"/>
    <property type="match status" value="1"/>
</dbReference>
<protein>
    <recommendedName>
        <fullName evidence="6">methylated diphthine methylhydrolase</fullName>
        <ecNumber evidence="6">3.1.1.97</ecNumber>
    </recommendedName>
</protein>
<keyword evidence="10" id="KW-1185">Reference proteome</keyword>
<gene>
    <name evidence="9" type="ORF">EX30DRAFT_395258</name>
</gene>
<dbReference type="GO" id="GO:0061685">
    <property type="term" value="F:diphthine methylesterase activity"/>
    <property type="evidence" value="ECO:0007669"/>
    <property type="project" value="UniProtKB-EC"/>
</dbReference>
<evidence type="ECO:0000256" key="5">
    <source>
        <dbReference type="ARBA" id="ARBA00038092"/>
    </source>
</evidence>
<comment type="similarity">
    <text evidence="5">Belongs to the DPH7 family.</text>
</comment>
<keyword evidence="4" id="KW-0378">Hydrolase</keyword>
<dbReference type="EMBL" id="ML220117">
    <property type="protein sequence ID" value="TGZ81874.1"/>
    <property type="molecule type" value="Genomic_DNA"/>
</dbReference>
<dbReference type="OrthoDB" id="1930760at2759"/>
<dbReference type="InParanoid" id="A0A4S2MZ86"/>
<evidence type="ECO:0000256" key="3">
    <source>
        <dbReference type="ARBA" id="ARBA00022737"/>
    </source>
</evidence>
<feature type="region of interest" description="Disordered" evidence="8">
    <location>
        <begin position="1"/>
        <end position="23"/>
    </location>
</feature>
<dbReference type="STRING" id="341454.A0A4S2MZ86"/>
<dbReference type="PANTHER" id="PTHR46042:SF1">
    <property type="entry name" value="DIPHTHINE METHYLTRANSFERASE"/>
    <property type="match status" value="1"/>
</dbReference>
<dbReference type="AlphaFoldDB" id="A0A4S2MZ86"/>
<evidence type="ECO:0000313" key="10">
    <source>
        <dbReference type="Proteomes" id="UP000298138"/>
    </source>
</evidence>
<reference evidence="9 10" key="1">
    <citation type="submission" date="2019-04" db="EMBL/GenBank/DDBJ databases">
        <title>Comparative genomics and transcriptomics to analyze fruiting body development in filamentous ascomycetes.</title>
        <authorList>
            <consortium name="DOE Joint Genome Institute"/>
            <person name="Lutkenhaus R."/>
            <person name="Traeger S."/>
            <person name="Breuer J."/>
            <person name="Kuo A."/>
            <person name="Lipzen A."/>
            <person name="Pangilinan J."/>
            <person name="Dilworth D."/>
            <person name="Sandor L."/>
            <person name="Poggeler S."/>
            <person name="Barry K."/>
            <person name="Grigoriev I.V."/>
            <person name="Nowrousian M."/>
        </authorList>
    </citation>
    <scope>NUCLEOTIDE SEQUENCE [LARGE SCALE GENOMIC DNA]</scope>
    <source>
        <strain evidence="9 10">CBS 389.68</strain>
    </source>
</reference>
<evidence type="ECO:0000256" key="7">
    <source>
        <dbReference type="ARBA" id="ARBA00047551"/>
    </source>
</evidence>
<dbReference type="GO" id="GO:0017183">
    <property type="term" value="P:protein histidyl modification to diphthamide"/>
    <property type="evidence" value="ECO:0007669"/>
    <property type="project" value="TreeGrafter"/>
</dbReference>
<dbReference type="InterPro" id="IPR001680">
    <property type="entry name" value="WD40_rpt"/>
</dbReference>
<dbReference type="InterPro" id="IPR015943">
    <property type="entry name" value="WD40/YVTN_repeat-like_dom_sf"/>
</dbReference>
<dbReference type="EC" id="3.1.1.97" evidence="6"/>
<accession>A0A4S2MZ86</accession>
<proteinExistence type="inferred from homology"/>
<dbReference type="Pfam" id="PF00400">
    <property type="entry name" value="WD40"/>
    <property type="match status" value="1"/>
</dbReference>
<sequence>MGTKALAIPRTKPGQPIEPFQHPAPKLTMAPPDMQPWKMSPPSMSPLHMTPPNMLLPNFSPIQDHMPLPTLSASKFCPPQSFLMHKMDQPPSVVKFSRYDPTVMVVGTSPDDPDEPRAIEQPSSIVVFKVEDVEREVRGDREMIARDVYEVRVKVRPRLTQMTVIPTPAAILDLKFSPHDPSLLVATLATGTLLFYRMIWGKYTAEPLSTHTIARGMTINSFAFSPTKRNLAAAALSNGTCLLLTLPSSLTENDSLETSFTLQVSQASVMRCDFSVDGKRLYTAAEDGTIISWATNKLPKIKERWRDSSVHKKGLTELIVWPAVGNPDIGKKRRALLTGSYDHKFRVLDMSLGNRPPLCVQDMDLEGIVWRLAPLPPLPKSEEVKSLKAGVFTPEQHPDVELDAEQVGLMAASASGGGRVLIYKQKFEEIFLPRRDGSDIVNWTTSDGVLMDHEGREKKYYWYDLADIEEHGDAHVYACDAQAIIDYDPLFKDAGEQRKRRGWRLVSMDRDGVMHFWQVYVE</sequence>
<keyword evidence="3" id="KW-0677">Repeat</keyword>
<dbReference type="SUPFAM" id="SSF50978">
    <property type="entry name" value="WD40 repeat-like"/>
    <property type="match status" value="1"/>
</dbReference>
<dbReference type="Gene3D" id="2.130.10.10">
    <property type="entry name" value="YVTN repeat-like/Quinoprotein amine dehydrogenase"/>
    <property type="match status" value="1"/>
</dbReference>
<organism evidence="9 10">
    <name type="scientific">Ascodesmis nigricans</name>
    <dbReference type="NCBI Taxonomy" id="341454"/>
    <lineage>
        <taxon>Eukaryota</taxon>
        <taxon>Fungi</taxon>
        <taxon>Dikarya</taxon>
        <taxon>Ascomycota</taxon>
        <taxon>Pezizomycotina</taxon>
        <taxon>Pezizomycetes</taxon>
        <taxon>Pezizales</taxon>
        <taxon>Ascodesmidaceae</taxon>
        <taxon>Ascodesmis</taxon>
    </lineage>
</organism>
<dbReference type="InterPro" id="IPR052415">
    <property type="entry name" value="Diphthine_MTase"/>
</dbReference>
<name>A0A4S2MZ86_9PEZI</name>
<evidence type="ECO:0000256" key="1">
    <source>
        <dbReference type="ARBA" id="ARBA00005156"/>
    </source>
</evidence>
<dbReference type="GO" id="GO:0005737">
    <property type="term" value="C:cytoplasm"/>
    <property type="evidence" value="ECO:0007669"/>
    <property type="project" value="TreeGrafter"/>
</dbReference>
<keyword evidence="2" id="KW-0853">WD repeat</keyword>
<comment type="catalytic activity">
    <reaction evidence="7">
        <text>diphthine methyl ester-[translation elongation factor 2] + H2O = diphthine-[translation elongation factor 2] + methanol + H(+)</text>
        <dbReference type="Rhea" id="RHEA:42656"/>
        <dbReference type="Rhea" id="RHEA-COMP:10172"/>
        <dbReference type="Rhea" id="RHEA-COMP:10173"/>
        <dbReference type="ChEBI" id="CHEBI:15377"/>
        <dbReference type="ChEBI" id="CHEBI:15378"/>
        <dbReference type="ChEBI" id="CHEBI:17790"/>
        <dbReference type="ChEBI" id="CHEBI:79005"/>
        <dbReference type="ChEBI" id="CHEBI:82696"/>
        <dbReference type="EC" id="3.1.1.97"/>
    </reaction>
</comment>